<reference evidence="1" key="1">
    <citation type="submission" date="2023-04" db="EMBL/GenBank/DDBJ databases">
        <title>Draft Genome sequencing of Naganishia species isolated from polar environments using Oxford Nanopore Technology.</title>
        <authorList>
            <person name="Leo P."/>
            <person name="Venkateswaran K."/>
        </authorList>
    </citation>
    <scope>NUCLEOTIDE SEQUENCE</scope>
    <source>
        <strain evidence="1">DBVPG 5303</strain>
    </source>
</reference>
<sequence>MANKAWVDAAAVPPHLARYIDTKQPAGVNGKHTPVSVKGKDLVTEDPLLMTASPPPRADRNKIDASAEVRRREPPPHLRSSVSGDEKQKIQVNGWSKVSTSPTAPTHKTPLPLPPANGTASRVVIGFKPIPTGPRNTGRTDKPPPLPLSSLNGKRKDVLDSAKFRTHTIRVEPPPPVQTPPPPPPPLEENIPPPPSPALSHKTTTSTSLAQAVSHPVTPTEPAISQSVDACLPPYLASVLANPPEFTRHVQGRGNMRVCDPSIHHPPTRSSGSSKPNKVEPENTGCGMKFRHDKPITRFDGVWQGKDVDDVEVKDPRLDIEKSLREKGTGSKKSAYKGLYQVEPYEWDENSPFPKPPPPPDGICIWNVHPLVTISQIEHAISTVGKTKNIDMKLDPRTGMQMGICHVTFHPGEERREVPASRSGKKPATLTLPVPAWQIASNAQKTLNGKLIGTNVGKQKESVMKVVLDGNGDKARKMMEMELARRRNPPPPPTSVAATATASISSARPKDTLPSLATATGVTPVVPASTRLPAQTPSASSQPRSQIPPKTEISPPKQVAPRDTPKQFAPRDAPRVPTSLSFSRTGGGGFGVSSTSGWSQSQGYRTVQDIGRLPPVSSSSYNSLRMSSSTSSMSNSYTSFISAPFAKSHSRDSRAPIPPSRGVRDDDSPRYSSSTYQNPFAKSFSTNNDRPLPPSALESYHRRSSRSRRSSVSRTDSEGSDSEDSSDRRRTPSPVYKRGTRRVSDRVPRHAEGREEARGIDSAESDQLVSKVKSELMENGRNYITIDSRSLPIPHKLEDRERIVEDLKGHLKAVKIEKVTYNFHGWYILFPDDITAKRTQMVFDKRVMSGRVLALKFRDGLGKGPVTPAKASLQNLATSQASKRAESPFVKPTRLFSPEMSESETIEPIPSSLSASKRGAKKQKVSRVVSSDDDEVAQVEEKTATAGTPKSGGSAQKDLDIASETVDETPAPEDVDSASPAPADMVDDEAAVQHDIIEEPLDLPPKKAVGKSKRKSSAIGKPAKQPAKKKQKKGASTAVVEDETPEASPMEDVIVEPVPIVVKPPKTPKTSTKSQRAKATVPAENTLSLSDLVNFGIAEDDEDLYYLRLAVEHSVNQTIPDLPAADDEEGDEETEVSGPHPSGCARSHGYYKVPEVEKSAYLPQRNKAVAEVEAAATNATAIATSRSTRVNSRRLVQGMEQHKKGNANATDADMFQFNQLRTRKKQLKFSKSPIHDWGLYAMEHIMQGEMVIEYVGEVIRAQVADIREKWYEKTGIGSSYLFRVDDDAVVDATKKGNLGYAFYFSKPRDQSLTSVSPYRRLINHCCYPNCTAKIITINGEKKIVIYAKWNIEPGEEITYDYHFPIEQEKIPCLCGSDKCRGYLN</sequence>
<gene>
    <name evidence="1" type="ORF">QFC24_001460</name>
</gene>
<evidence type="ECO:0000313" key="1">
    <source>
        <dbReference type="EMBL" id="KAJ9127222.1"/>
    </source>
</evidence>
<comment type="caution">
    <text evidence="1">The sequence shown here is derived from an EMBL/GenBank/DDBJ whole genome shotgun (WGS) entry which is preliminary data.</text>
</comment>
<keyword evidence="2" id="KW-1185">Reference proteome</keyword>
<protein>
    <submittedName>
        <fullName evidence="1">Uncharacterized protein</fullName>
    </submittedName>
</protein>
<proteinExistence type="predicted"/>
<dbReference type="Proteomes" id="UP001234202">
    <property type="component" value="Unassembled WGS sequence"/>
</dbReference>
<evidence type="ECO:0000313" key="2">
    <source>
        <dbReference type="Proteomes" id="UP001234202"/>
    </source>
</evidence>
<name>A0ACC2XTC0_9TREE</name>
<accession>A0ACC2XTC0</accession>
<dbReference type="EMBL" id="JASBWV010000003">
    <property type="protein sequence ID" value="KAJ9127222.1"/>
    <property type="molecule type" value="Genomic_DNA"/>
</dbReference>
<organism evidence="1 2">
    <name type="scientific">Naganishia onofrii</name>
    <dbReference type="NCBI Taxonomy" id="1851511"/>
    <lineage>
        <taxon>Eukaryota</taxon>
        <taxon>Fungi</taxon>
        <taxon>Dikarya</taxon>
        <taxon>Basidiomycota</taxon>
        <taxon>Agaricomycotina</taxon>
        <taxon>Tremellomycetes</taxon>
        <taxon>Filobasidiales</taxon>
        <taxon>Filobasidiaceae</taxon>
        <taxon>Naganishia</taxon>
    </lineage>
</organism>